<dbReference type="InterPro" id="IPR030689">
    <property type="entry name" value="Cytochrome_b"/>
</dbReference>
<reference evidence="21 22" key="1">
    <citation type="submission" date="2018-11" db="EMBL/GenBank/DDBJ databases">
        <title>Mesobaculum littorinae gen. nov., sp. nov., isolated from Littorina scabra that represents a novel genus of the order Rhodobacteraceae.</title>
        <authorList>
            <person name="Li F."/>
        </authorList>
    </citation>
    <scope>NUCLEOTIDE SEQUENCE [LARGE SCALE GENOMIC DNA]</scope>
    <source>
        <strain evidence="21 22">M0103</strain>
    </source>
</reference>
<keyword evidence="5 17" id="KW-0813">Transport</keyword>
<dbReference type="PIRSF" id="PIRSF038885">
    <property type="entry name" value="COB"/>
    <property type="match status" value="1"/>
</dbReference>
<evidence type="ECO:0000256" key="12">
    <source>
        <dbReference type="ARBA" id="ARBA00022989"/>
    </source>
</evidence>
<dbReference type="EMBL" id="RQXX01000004">
    <property type="protein sequence ID" value="RVV97365.1"/>
    <property type="molecule type" value="Genomic_DNA"/>
</dbReference>
<organism evidence="21 22">
    <name type="scientific">Mesobaculum littorinae</name>
    <dbReference type="NCBI Taxonomy" id="2486419"/>
    <lineage>
        <taxon>Bacteria</taxon>
        <taxon>Pseudomonadati</taxon>
        <taxon>Pseudomonadota</taxon>
        <taxon>Alphaproteobacteria</taxon>
        <taxon>Rhodobacterales</taxon>
        <taxon>Roseobacteraceae</taxon>
        <taxon>Mesobaculum</taxon>
    </lineage>
</organism>
<feature type="transmembrane region" description="Helical" evidence="18">
    <location>
        <begin position="155"/>
        <end position="173"/>
    </location>
</feature>
<dbReference type="SUPFAM" id="SSF81648">
    <property type="entry name" value="a domain/subunit of cytochrome bc1 complex (Ubiquinol-cytochrome c reductase)"/>
    <property type="match status" value="1"/>
</dbReference>
<dbReference type="Proteomes" id="UP000285908">
    <property type="component" value="Unassembled WGS sequence"/>
</dbReference>
<feature type="binding site" description="axial binding residue" evidence="16">
    <location>
        <position position="97"/>
    </location>
    <ligand>
        <name>heme b</name>
        <dbReference type="ChEBI" id="CHEBI:60344"/>
        <label>b562</label>
    </ligand>
    <ligandPart>
        <name>Fe</name>
        <dbReference type="ChEBI" id="CHEBI:18248"/>
    </ligandPart>
</feature>
<keyword evidence="9 17" id="KW-0812">Transmembrane</keyword>
<dbReference type="AlphaFoldDB" id="A0A438AFI9"/>
<dbReference type="PROSITE" id="PS51003">
    <property type="entry name" value="CYTB_CTER"/>
    <property type="match status" value="1"/>
</dbReference>
<keyword evidence="8 17" id="KW-0679">Respiratory chain</keyword>
<dbReference type="InterPro" id="IPR016174">
    <property type="entry name" value="Di-haem_cyt_TM"/>
</dbReference>
<protein>
    <recommendedName>
        <fullName evidence="4 17">Cytochrome b</fullName>
    </recommendedName>
</protein>
<feature type="domain" description="Cytochrome b/b6 N-terminal region profile" evidence="19">
    <location>
        <begin position="15"/>
        <end position="225"/>
    </location>
</feature>
<dbReference type="GO" id="GO:0016491">
    <property type="term" value="F:oxidoreductase activity"/>
    <property type="evidence" value="ECO:0007669"/>
    <property type="project" value="InterPro"/>
</dbReference>
<dbReference type="InterPro" id="IPR005797">
    <property type="entry name" value="Cyt_b/b6_N"/>
</dbReference>
<feature type="binding site" description="axial binding residue" evidence="16">
    <location>
        <position position="198"/>
    </location>
    <ligand>
        <name>heme b</name>
        <dbReference type="ChEBI" id="CHEBI:60344"/>
        <label>b562</label>
    </ligand>
    <ligandPart>
        <name>Fe</name>
        <dbReference type="ChEBI" id="CHEBI:18248"/>
    </ligandPart>
</feature>
<dbReference type="InterPro" id="IPR036150">
    <property type="entry name" value="Cyt_b/b6_C_sf"/>
</dbReference>
<keyword evidence="14 18" id="KW-0472">Membrane</keyword>
<dbReference type="Gene3D" id="1.20.810.10">
    <property type="entry name" value="Cytochrome Bc1 Complex, Chain C"/>
    <property type="match status" value="1"/>
</dbReference>
<evidence type="ECO:0000256" key="1">
    <source>
        <dbReference type="ARBA" id="ARBA00002444"/>
    </source>
</evidence>
<keyword evidence="11 17" id="KW-0249">Electron transport</keyword>
<keyword evidence="13 16" id="KW-0408">Iron</keyword>
<dbReference type="GO" id="GO:0046872">
    <property type="term" value="F:metal ion binding"/>
    <property type="evidence" value="ECO:0007669"/>
    <property type="project" value="UniProtKB-KW"/>
</dbReference>
<evidence type="ECO:0000256" key="18">
    <source>
        <dbReference type="SAM" id="Phobius"/>
    </source>
</evidence>
<dbReference type="PANTHER" id="PTHR19271:SF16">
    <property type="entry name" value="CYTOCHROME B"/>
    <property type="match status" value="1"/>
</dbReference>
<feature type="domain" description="Cytochrome b/b6 C-terminal region profile" evidence="20">
    <location>
        <begin position="234"/>
        <end position="422"/>
    </location>
</feature>
<dbReference type="InterPro" id="IPR027387">
    <property type="entry name" value="Cytb/b6-like_sf"/>
</dbReference>
<evidence type="ECO:0000259" key="20">
    <source>
        <dbReference type="PROSITE" id="PS51003"/>
    </source>
</evidence>
<feature type="transmembrane region" description="Helical" evidence="18">
    <location>
        <begin position="330"/>
        <end position="350"/>
    </location>
</feature>
<evidence type="ECO:0000313" key="22">
    <source>
        <dbReference type="Proteomes" id="UP000285908"/>
    </source>
</evidence>
<evidence type="ECO:0000256" key="14">
    <source>
        <dbReference type="ARBA" id="ARBA00023136"/>
    </source>
</evidence>
<comment type="cofactor">
    <cofactor evidence="17">
        <name>heme b</name>
        <dbReference type="ChEBI" id="CHEBI:60344"/>
    </cofactor>
    <text evidence="17">Binds 2 heme groups non-covalently.</text>
</comment>
<evidence type="ECO:0000259" key="19">
    <source>
        <dbReference type="PROSITE" id="PS51002"/>
    </source>
</evidence>
<feature type="transmembrane region" description="Helical" evidence="18">
    <location>
        <begin position="296"/>
        <end position="318"/>
    </location>
</feature>
<comment type="similarity">
    <text evidence="17">Belongs to the cytochrome b family.</text>
</comment>
<comment type="function">
    <text evidence="1 17">Component of the ubiquinol-cytochrome c reductase complex (complex III or cytochrome b-c1 complex), which is a respiratory chain that generates an electrochemical potential coupled to ATP synthesis.</text>
</comment>
<evidence type="ECO:0000256" key="4">
    <source>
        <dbReference type="ARBA" id="ARBA00013531"/>
    </source>
</evidence>
<accession>A0A438AFI9</accession>
<feature type="transmembrane region" description="Helical" evidence="18">
    <location>
        <begin position="194"/>
        <end position="215"/>
    </location>
</feature>
<comment type="caution">
    <text evidence="21">The sequence shown here is derived from an EMBL/GenBank/DDBJ whole genome shotgun (WGS) entry which is preliminary data.</text>
</comment>
<proteinExistence type="inferred from homology"/>
<comment type="cofactor">
    <cofactor evidence="16">
        <name>heme</name>
        <dbReference type="ChEBI" id="CHEBI:30413"/>
    </cofactor>
    <text evidence="16">Binds 2 heme groups non-covalently.</text>
</comment>
<feature type="binding site" evidence="15">
    <location>
        <position position="217"/>
    </location>
    <ligand>
        <name>a ubiquinone</name>
        <dbReference type="ChEBI" id="CHEBI:16389"/>
    </ligand>
</feature>
<dbReference type="InterPro" id="IPR048259">
    <property type="entry name" value="Cytochrome_b_N_euk/bac"/>
</dbReference>
<comment type="subcellular location">
    <subcellularLocation>
        <location evidence="2">Cell membrane</location>
        <topology evidence="2">Multi-pass membrane protein</topology>
    </subcellularLocation>
</comment>
<feature type="transmembrane region" description="Helical" evidence="18">
    <location>
        <begin position="129"/>
        <end position="149"/>
    </location>
</feature>
<evidence type="ECO:0000256" key="11">
    <source>
        <dbReference type="ARBA" id="ARBA00022982"/>
    </source>
</evidence>
<feature type="binding site" description="axial binding residue" evidence="16">
    <location>
        <position position="212"/>
    </location>
    <ligand>
        <name>heme b</name>
        <dbReference type="ChEBI" id="CHEBI:60344"/>
        <label>b566</label>
    </ligand>
    <ligandPart>
        <name>Fe</name>
        <dbReference type="ChEBI" id="CHEBI:18248"/>
    </ligandPart>
</feature>
<feature type="transmembrane region" description="Helical" evidence="18">
    <location>
        <begin position="362"/>
        <end position="385"/>
    </location>
</feature>
<dbReference type="GO" id="GO:0005886">
    <property type="term" value="C:plasma membrane"/>
    <property type="evidence" value="ECO:0007669"/>
    <property type="project" value="UniProtKB-SubCell"/>
</dbReference>
<keyword evidence="22" id="KW-1185">Reference proteome</keyword>
<evidence type="ECO:0000313" key="21">
    <source>
        <dbReference type="EMBL" id="RVV97365.1"/>
    </source>
</evidence>
<comment type="subunit">
    <text evidence="3 17">The main subunits of complex b-c1 are: cytochrome b, cytochrome c1 and the Rieske protein.</text>
</comment>
<evidence type="ECO:0000256" key="15">
    <source>
        <dbReference type="PIRSR" id="PIRSR038885-1"/>
    </source>
</evidence>
<dbReference type="CDD" id="cd00284">
    <property type="entry name" value="Cytochrome_b_N"/>
    <property type="match status" value="1"/>
</dbReference>
<name>A0A438AFI9_9RHOB</name>
<keyword evidence="12 18" id="KW-1133">Transmembrane helix</keyword>
<dbReference type="SUPFAM" id="SSF81342">
    <property type="entry name" value="Transmembrane di-heme cytochromes"/>
    <property type="match status" value="1"/>
</dbReference>
<dbReference type="InterPro" id="IPR048260">
    <property type="entry name" value="Cytochrome_b_C_euk/bac"/>
</dbReference>
<dbReference type="GO" id="GO:0022904">
    <property type="term" value="P:respiratory electron transport chain"/>
    <property type="evidence" value="ECO:0007669"/>
    <property type="project" value="InterPro"/>
</dbReference>
<evidence type="ECO:0000256" key="7">
    <source>
        <dbReference type="ARBA" id="ARBA00022617"/>
    </source>
</evidence>
<evidence type="ECO:0000256" key="9">
    <source>
        <dbReference type="ARBA" id="ARBA00022692"/>
    </source>
</evidence>
<feature type="binding site" description="axial binding residue" evidence="16">
    <location>
        <position position="111"/>
    </location>
    <ligand>
        <name>heme b</name>
        <dbReference type="ChEBI" id="CHEBI:60344"/>
        <label>b566</label>
    </ligand>
    <ligandPart>
        <name>Fe</name>
        <dbReference type="ChEBI" id="CHEBI:18248"/>
    </ligandPart>
</feature>
<dbReference type="Pfam" id="PF00033">
    <property type="entry name" value="Cytochrome_B"/>
    <property type="match status" value="1"/>
</dbReference>
<dbReference type="PANTHER" id="PTHR19271">
    <property type="entry name" value="CYTOCHROME B"/>
    <property type="match status" value="1"/>
</dbReference>
<dbReference type="CDD" id="cd00290">
    <property type="entry name" value="cytochrome_b_C"/>
    <property type="match status" value="1"/>
</dbReference>
<feature type="transmembrane region" description="Helical" evidence="18">
    <location>
        <begin position="44"/>
        <end position="69"/>
    </location>
</feature>
<dbReference type="RefSeq" id="WP_127906961.1">
    <property type="nucleotide sequence ID" value="NZ_RQXX01000004.1"/>
</dbReference>
<dbReference type="FunFam" id="1.20.810.10:FF:000010">
    <property type="entry name" value="Cytochrome b"/>
    <property type="match status" value="1"/>
</dbReference>
<evidence type="ECO:0000256" key="8">
    <source>
        <dbReference type="ARBA" id="ARBA00022660"/>
    </source>
</evidence>
<evidence type="ECO:0000256" key="10">
    <source>
        <dbReference type="ARBA" id="ARBA00022723"/>
    </source>
</evidence>
<gene>
    <name evidence="21" type="ORF">EKE94_12420</name>
</gene>
<evidence type="ECO:0000256" key="5">
    <source>
        <dbReference type="ARBA" id="ARBA00022448"/>
    </source>
</evidence>
<feature type="transmembrane region" description="Helical" evidence="18">
    <location>
        <begin position="391"/>
        <end position="414"/>
    </location>
</feature>
<dbReference type="GO" id="GO:0008121">
    <property type="term" value="F:quinol-cytochrome-c reductase activity"/>
    <property type="evidence" value="ECO:0007669"/>
    <property type="project" value="InterPro"/>
</dbReference>
<sequence>MAGIPHDHYEPKTGGERWLHRRLPVLGLVYDTIMIPTPKNLNWMWIWGIVLAFCLALQIGTGVVLVMHYSPDTDLAFASVEHIMRDVNGGFMLRYMHANGASLFFVAVYMHIFRGLYYGSYKEPREVTWIIGILMYLLMMGTAFMGYVLPWGQMSFWGATVITGLFGAIPFVGETLQTWLLGGPAVDNYTLTRFFSLHYLMPMVLAGLTLVHIWAFHTTGNNNPTGVEVRRDSKDIAKRDTLPFWPYFVIKDLFALVVILAVFFAVVGFMPNYLGHPDNYIEANPLATPAHIVPEWYFLPFYAILRAFTGDVWVVMGASWITGGIIDAKFFGVLAMFGAIAVMALVPWLDTSRVRSGRYRPLFRWFFALLIVDFMLLMWCGAMPAEEPYASISLVAAAYWFAYFLVILPLLGVLERPVAAPATIEDDFNAHYAPHTGGTQTLVKPAE</sequence>
<dbReference type="OrthoDB" id="9804503at2"/>
<evidence type="ECO:0000256" key="6">
    <source>
        <dbReference type="ARBA" id="ARBA00022475"/>
    </source>
</evidence>
<evidence type="ECO:0000256" key="13">
    <source>
        <dbReference type="ARBA" id="ARBA00023004"/>
    </source>
</evidence>
<feature type="transmembrane region" description="Helical" evidence="18">
    <location>
        <begin position="95"/>
        <end position="117"/>
    </location>
</feature>
<evidence type="ECO:0000256" key="17">
    <source>
        <dbReference type="RuleBase" id="RU003385"/>
    </source>
</evidence>
<evidence type="ECO:0000256" key="3">
    <source>
        <dbReference type="ARBA" id="ARBA00011649"/>
    </source>
</evidence>
<keyword evidence="6" id="KW-1003">Cell membrane</keyword>
<dbReference type="InterPro" id="IPR005798">
    <property type="entry name" value="Cyt_b/b6_C"/>
</dbReference>
<dbReference type="Pfam" id="PF00032">
    <property type="entry name" value="Cytochrom_B_C"/>
    <property type="match status" value="1"/>
</dbReference>
<dbReference type="GO" id="GO:0045275">
    <property type="term" value="C:respiratory chain complex III"/>
    <property type="evidence" value="ECO:0007669"/>
    <property type="project" value="InterPro"/>
</dbReference>
<dbReference type="PROSITE" id="PS51002">
    <property type="entry name" value="CYTB_NTER"/>
    <property type="match status" value="1"/>
</dbReference>
<evidence type="ECO:0000256" key="2">
    <source>
        <dbReference type="ARBA" id="ARBA00004651"/>
    </source>
</evidence>
<feature type="transmembrane region" description="Helical" evidence="18">
    <location>
        <begin position="253"/>
        <end position="275"/>
    </location>
</feature>
<keyword evidence="10 16" id="KW-0479">Metal-binding</keyword>
<evidence type="ECO:0000256" key="16">
    <source>
        <dbReference type="PIRSR" id="PIRSR038885-2"/>
    </source>
</evidence>
<keyword evidence="7 16" id="KW-0349">Heme</keyword>